<reference evidence="1" key="1">
    <citation type="submission" date="2015-12" db="EMBL/GenBank/DDBJ databases">
        <title>Gene expression during late stages of embryo sac development: a critical building block for successful pollen-pistil interactions.</title>
        <authorList>
            <person name="Liu Y."/>
            <person name="Joly V."/>
            <person name="Sabar M."/>
            <person name="Matton D.P."/>
        </authorList>
    </citation>
    <scope>NUCLEOTIDE SEQUENCE</scope>
</reference>
<dbReference type="AlphaFoldDB" id="A0A0V0HGE6"/>
<dbReference type="EMBL" id="GEDG01020506">
    <property type="protein sequence ID" value="JAP19066.1"/>
    <property type="molecule type" value="Transcribed_RNA"/>
</dbReference>
<name>A0A0V0HGE6_SOLCH</name>
<evidence type="ECO:0000313" key="1">
    <source>
        <dbReference type="EMBL" id="JAP19066.1"/>
    </source>
</evidence>
<protein>
    <submittedName>
        <fullName evidence="1">Putative ovule protein</fullName>
    </submittedName>
</protein>
<sequence length="74" mass="8479">MNMDGFTQYPSSTPQYPPQTPLVRTILFPHELNTRLRVLRHSTFALFNHAIDTSDQLSVLSKKIKKIIFYSGGI</sequence>
<accession>A0A0V0HGE6</accession>
<proteinExistence type="predicted"/>
<organism evidence="1">
    <name type="scientific">Solanum chacoense</name>
    <name type="common">Chaco potato</name>
    <dbReference type="NCBI Taxonomy" id="4108"/>
    <lineage>
        <taxon>Eukaryota</taxon>
        <taxon>Viridiplantae</taxon>
        <taxon>Streptophyta</taxon>
        <taxon>Embryophyta</taxon>
        <taxon>Tracheophyta</taxon>
        <taxon>Spermatophyta</taxon>
        <taxon>Magnoliopsida</taxon>
        <taxon>eudicotyledons</taxon>
        <taxon>Gunneridae</taxon>
        <taxon>Pentapetalae</taxon>
        <taxon>asterids</taxon>
        <taxon>lamiids</taxon>
        <taxon>Solanales</taxon>
        <taxon>Solanaceae</taxon>
        <taxon>Solanoideae</taxon>
        <taxon>Solaneae</taxon>
        <taxon>Solanum</taxon>
    </lineage>
</organism>